<evidence type="ECO:0000256" key="8">
    <source>
        <dbReference type="HAMAP-Rule" id="MF_01161"/>
    </source>
</evidence>
<dbReference type="InterPro" id="IPR014729">
    <property type="entry name" value="Rossmann-like_a/b/a_fold"/>
</dbReference>
<evidence type="ECO:0000256" key="6">
    <source>
        <dbReference type="ARBA" id="ARBA00022840"/>
    </source>
</evidence>
<dbReference type="NCBIfam" id="TIGR02432">
    <property type="entry name" value="lysidine_TilS_N"/>
    <property type="match status" value="1"/>
</dbReference>
<dbReference type="EMBL" id="JAOPKZ010000019">
    <property type="protein sequence ID" value="MCU5747026.1"/>
    <property type="molecule type" value="Genomic_DNA"/>
</dbReference>
<keyword evidence="3 8" id="KW-0436">Ligase</keyword>
<dbReference type="Gene3D" id="3.40.50.620">
    <property type="entry name" value="HUPs"/>
    <property type="match status" value="1"/>
</dbReference>
<sequence>MKVNTPLWTEQDHVVVAVSCGVDSMCLLHYLLYEGRDSYRQLTCLHVNHGLRQEADEEEAFLIEYCKRHHIALYTHHLNMNDNRQDNHIEQLAREGRYQWFDRMMKACGGDVLLTAHHQDDQIETIFYRLFTGRSTRNSLGIADIQERQGYLLARPLLDTTKDEIRRYQATNNIPYFEDKSNASNDYVRNDIRNRILPFIEKNEQLESSQLLRLKRWHDEEMDQIHRSAHHFIHRSTYVELLPSKIKIDRSEFNHLNFNLKVSVLDQLFAMEGKHEAISEKLYSEVFKQLSSETAQTDITISAQWIIRIAYDKFILMARTGTTPRTTAQSVSKPGVYHFNHYRINIHQTFPEHLFPLVIRLRKNGDKIKLNHRSGHKKVSRLFIDHKVMRGEREHIPLIECADKQIIAVGSLYTHAKYINDIDIKDLGEE</sequence>
<evidence type="ECO:0000313" key="11">
    <source>
        <dbReference type="Proteomes" id="UP001209553"/>
    </source>
</evidence>
<dbReference type="CDD" id="cd01992">
    <property type="entry name" value="TilS_N"/>
    <property type="match status" value="1"/>
</dbReference>
<dbReference type="InterPro" id="IPR012796">
    <property type="entry name" value="Lysidine-tRNA-synth_C"/>
</dbReference>
<dbReference type="NCBIfam" id="TIGR02433">
    <property type="entry name" value="lysidine_TilS_C"/>
    <property type="match status" value="1"/>
</dbReference>
<accession>A0ABT2QSQ7</accession>
<dbReference type="Proteomes" id="UP001209553">
    <property type="component" value="Unassembled WGS sequence"/>
</dbReference>
<evidence type="ECO:0000256" key="3">
    <source>
        <dbReference type="ARBA" id="ARBA00022598"/>
    </source>
</evidence>
<dbReference type="Pfam" id="PF01171">
    <property type="entry name" value="ATP_bind_3"/>
    <property type="match status" value="1"/>
</dbReference>
<evidence type="ECO:0000256" key="7">
    <source>
        <dbReference type="ARBA" id="ARBA00048539"/>
    </source>
</evidence>
<evidence type="ECO:0000256" key="4">
    <source>
        <dbReference type="ARBA" id="ARBA00022694"/>
    </source>
</evidence>
<evidence type="ECO:0000256" key="5">
    <source>
        <dbReference type="ARBA" id="ARBA00022741"/>
    </source>
</evidence>
<comment type="subcellular location">
    <subcellularLocation>
        <location evidence="1 8">Cytoplasm</location>
    </subcellularLocation>
</comment>
<dbReference type="RefSeq" id="WP_262856735.1">
    <property type="nucleotide sequence ID" value="NZ_JAOPKZ010000019.1"/>
</dbReference>
<dbReference type="HAMAP" id="MF_01161">
    <property type="entry name" value="tRNA_Ile_lys_synt"/>
    <property type="match status" value="1"/>
</dbReference>
<organism evidence="10 11">
    <name type="scientific">Staphylococcus marylandisciuri</name>
    <dbReference type="NCBI Taxonomy" id="2981529"/>
    <lineage>
        <taxon>Bacteria</taxon>
        <taxon>Bacillati</taxon>
        <taxon>Bacillota</taxon>
        <taxon>Bacilli</taxon>
        <taxon>Bacillales</taxon>
        <taxon>Staphylococcaceae</taxon>
        <taxon>Staphylococcus</taxon>
    </lineage>
</organism>
<dbReference type="PANTHER" id="PTHR43033">
    <property type="entry name" value="TRNA(ILE)-LYSIDINE SYNTHASE-RELATED"/>
    <property type="match status" value="1"/>
</dbReference>
<name>A0ABT2QSQ7_9STAP</name>
<dbReference type="SUPFAM" id="SSF52402">
    <property type="entry name" value="Adenine nucleotide alpha hydrolases-like"/>
    <property type="match status" value="1"/>
</dbReference>
<comment type="caution">
    <text evidence="8">Lacks conserved residue(s) required for the propagation of feature annotation.</text>
</comment>
<dbReference type="GO" id="GO:0032267">
    <property type="term" value="F:tRNA(Ile)-lysidine synthase activity"/>
    <property type="evidence" value="ECO:0007669"/>
    <property type="project" value="UniProtKB-EC"/>
</dbReference>
<keyword evidence="6" id="KW-0067">ATP-binding</keyword>
<dbReference type="SMART" id="SM00977">
    <property type="entry name" value="TilS_C"/>
    <property type="match status" value="1"/>
</dbReference>
<keyword evidence="5" id="KW-0547">Nucleotide-binding</keyword>
<keyword evidence="2 8" id="KW-0963">Cytoplasm</keyword>
<dbReference type="SUPFAM" id="SSF56037">
    <property type="entry name" value="PheT/TilS domain"/>
    <property type="match status" value="1"/>
</dbReference>
<evidence type="ECO:0000259" key="9">
    <source>
        <dbReference type="SMART" id="SM00977"/>
    </source>
</evidence>
<evidence type="ECO:0000256" key="1">
    <source>
        <dbReference type="ARBA" id="ARBA00004496"/>
    </source>
</evidence>
<dbReference type="InterPro" id="IPR011063">
    <property type="entry name" value="TilS/TtcA_N"/>
</dbReference>
<protein>
    <recommendedName>
        <fullName evidence="8">tRNA(Ile)-lysidine synthase</fullName>
        <ecNumber evidence="8">6.3.4.19</ecNumber>
    </recommendedName>
    <alternativeName>
        <fullName evidence="8">tRNA(Ile)-2-lysyl-cytidine synthase</fullName>
    </alternativeName>
    <alternativeName>
        <fullName evidence="8">tRNA(Ile)-lysidine synthetase</fullName>
    </alternativeName>
</protein>
<keyword evidence="4 8" id="KW-0819">tRNA processing</keyword>
<dbReference type="PANTHER" id="PTHR43033:SF1">
    <property type="entry name" value="TRNA(ILE)-LYSIDINE SYNTHASE-RELATED"/>
    <property type="match status" value="1"/>
</dbReference>
<proteinExistence type="inferred from homology"/>
<evidence type="ECO:0000313" key="10">
    <source>
        <dbReference type="EMBL" id="MCU5747026.1"/>
    </source>
</evidence>
<comment type="function">
    <text evidence="8">Ligates lysine onto the cytidine present at position 34 of the AUA codon-specific tRNA(Ile) that contains the anticodon CAU, in an ATP-dependent manner. Cytidine is converted to lysidine, thus changing the amino acid specificity of the tRNA from methionine to isoleucine.</text>
</comment>
<dbReference type="InterPro" id="IPR012795">
    <property type="entry name" value="tRNA_Ile_lys_synt_N"/>
</dbReference>
<comment type="caution">
    <text evidence="10">The sequence shown here is derived from an EMBL/GenBank/DDBJ whole genome shotgun (WGS) entry which is preliminary data.</text>
</comment>
<comment type="catalytic activity">
    <reaction evidence="7 8">
        <text>cytidine(34) in tRNA(Ile2) + L-lysine + ATP = lysidine(34) in tRNA(Ile2) + AMP + diphosphate + H(+)</text>
        <dbReference type="Rhea" id="RHEA:43744"/>
        <dbReference type="Rhea" id="RHEA-COMP:10625"/>
        <dbReference type="Rhea" id="RHEA-COMP:10670"/>
        <dbReference type="ChEBI" id="CHEBI:15378"/>
        <dbReference type="ChEBI" id="CHEBI:30616"/>
        <dbReference type="ChEBI" id="CHEBI:32551"/>
        <dbReference type="ChEBI" id="CHEBI:33019"/>
        <dbReference type="ChEBI" id="CHEBI:82748"/>
        <dbReference type="ChEBI" id="CHEBI:83665"/>
        <dbReference type="ChEBI" id="CHEBI:456215"/>
        <dbReference type="EC" id="6.3.4.19"/>
    </reaction>
</comment>
<dbReference type="EC" id="6.3.4.19" evidence="8"/>
<evidence type="ECO:0000256" key="2">
    <source>
        <dbReference type="ARBA" id="ARBA00022490"/>
    </source>
</evidence>
<feature type="domain" description="Lysidine-tRNA(Ile) synthetase C-terminal" evidence="9">
    <location>
        <begin position="357"/>
        <end position="424"/>
    </location>
</feature>
<comment type="similarity">
    <text evidence="8">Belongs to the tRNA(Ile)-lysidine synthase family.</text>
</comment>
<gene>
    <name evidence="8 10" type="primary">tilS</name>
    <name evidence="10" type="ORF">N9R04_10170</name>
</gene>
<dbReference type="Pfam" id="PF11734">
    <property type="entry name" value="TilS_C"/>
    <property type="match status" value="1"/>
</dbReference>
<keyword evidence="11" id="KW-1185">Reference proteome</keyword>
<reference evidence="10 11" key="1">
    <citation type="journal article" date="2023" name="Int. J. Syst. Evol. Microbiol.">
        <title>Streptococcus sciuri sp. nov., Staphylococcus marylandisciuri sp. nov. and Staphylococcus americanisciuri sp. nov., isolated from faeces of eastern grey squirrel (Sciurus carolinensis).</title>
        <authorList>
            <person name="Volokhov D.V."/>
            <person name="Zagorodnyaya T.A."/>
            <person name="Furtak V.A."/>
            <person name="Nattanmai G."/>
            <person name="Randall L."/>
            <person name="Jose S."/>
            <person name="Gao Y."/>
            <person name="Eisenberg T."/>
            <person name="Delmonte P."/>
            <person name="Blom J."/>
            <person name="Mitchell K.K."/>
        </authorList>
    </citation>
    <scope>NUCLEOTIDE SEQUENCE [LARGE SCALE GENOMIC DNA]</scope>
    <source>
        <strain evidence="10 11">SQ8-PEA</strain>
    </source>
</reference>
<dbReference type="InterPro" id="IPR012094">
    <property type="entry name" value="tRNA_Ile_lys_synt"/>
</dbReference>